<dbReference type="Proteomes" id="UP000646833">
    <property type="component" value="Unassembled WGS sequence"/>
</dbReference>
<dbReference type="RefSeq" id="WP_188423301.1">
    <property type="nucleotide sequence ID" value="NZ_BMCI01000002.1"/>
</dbReference>
<name>A0A830E3F7_9EURY</name>
<evidence type="ECO:0000313" key="1">
    <source>
        <dbReference type="EMBL" id="GGC49747.1"/>
    </source>
</evidence>
<gene>
    <name evidence="1" type="ORF">GCM10007209_09250</name>
</gene>
<dbReference type="AlphaFoldDB" id="A0A830E3F7"/>
<reference evidence="1" key="1">
    <citation type="journal article" date="2014" name="Int. J. Syst. Evol. Microbiol.">
        <title>Complete genome sequence of Corynebacterium casei LMG S-19264T (=DSM 44701T), isolated from a smear-ripened cheese.</title>
        <authorList>
            <consortium name="US DOE Joint Genome Institute (JGI-PGF)"/>
            <person name="Walter F."/>
            <person name="Albersmeier A."/>
            <person name="Kalinowski J."/>
            <person name="Ruckert C."/>
        </authorList>
    </citation>
    <scope>NUCLEOTIDE SEQUENCE</scope>
    <source>
        <strain evidence="1">CCM 7217</strain>
    </source>
</reference>
<proteinExistence type="predicted"/>
<sequence>MPALDLSTWDKADRLDSIRAAARRADVDCTSFVDGGALKLIIGDESLPNSWLASDTWVDARDSR</sequence>
<organism evidence="1 2">
    <name type="scientific">Haloferax sulfurifontis</name>
    <dbReference type="NCBI Taxonomy" id="255616"/>
    <lineage>
        <taxon>Archaea</taxon>
        <taxon>Methanobacteriati</taxon>
        <taxon>Methanobacteriota</taxon>
        <taxon>Stenosarchaea group</taxon>
        <taxon>Halobacteria</taxon>
        <taxon>Halobacteriales</taxon>
        <taxon>Haloferacaceae</taxon>
        <taxon>Haloferax</taxon>
    </lineage>
</organism>
<comment type="caution">
    <text evidence="1">The sequence shown here is derived from an EMBL/GenBank/DDBJ whole genome shotgun (WGS) entry which is preliminary data.</text>
</comment>
<accession>A0A830E3F7</accession>
<reference evidence="1" key="2">
    <citation type="submission" date="2020-09" db="EMBL/GenBank/DDBJ databases">
        <authorList>
            <person name="Sun Q."/>
            <person name="Sedlacek I."/>
        </authorList>
    </citation>
    <scope>NUCLEOTIDE SEQUENCE</scope>
    <source>
        <strain evidence="1">CCM 7217</strain>
    </source>
</reference>
<evidence type="ECO:0000313" key="2">
    <source>
        <dbReference type="Proteomes" id="UP000646833"/>
    </source>
</evidence>
<protein>
    <submittedName>
        <fullName evidence="1">Uncharacterized protein</fullName>
    </submittedName>
</protein>
<dbReference type="EMBL" id="BMCI01000002">
    <property type="protein sequence ID" value="GGC49747.1"/>
    <property type="molecule type" value="Genomic_DNA"/>
</dbReference>